<gene>
    <name evidence="1" type="ORF">L195_g009744</name>
</gene>
<dbReference type="AlphaFoldDB" id="A0A2K3PCS5"/>
<organism evidence="1 2">
    <name type="scientific">Trifolium pratense</name>
    <name type="common">Red clover</name>
    <dbReference type="NCBI Taxonomy" id="57577"/>
    <lineage>
        <taxon>Eukaryota</taxon>
        <taxon>Viridiplantae</taxon>
        <taxon>Streptophyta</taxon>
        <taxon>Embryophyta</taxon>
        <taxon>Tracheophyta</taxon>
        <taxon>Spermatophyta</taxon>
        <taxon>Magnoliopsida</taxon>
        <taxon>eudicotyledons</taxon>
        <taxon>Gunneridae</taxon>
        <taxon>Pentapetalae</taxon>
        <taxon>rosids</taxon>
        <taxon>fabids</taxon>
        <taxon>Fabales</taxon>
        <taxon>Fabaceae</taxon>
        <taxon>Papilionoideae</taxon>
        <taxon>50 kb inversion clade</taxon>
        <taxon>NPAAA clade</taxon>
        <taxon>Hologalegina</taxon>
        <taxon>IRL clade</taxon>
        <taxon>Trifolieae</taxon>
        <taxon>Trifolium</taxon>
    </lineage>
</organism>
<name>A0A2K3PCS5_TRIPR</name>
<proteinExistence type="predicted"/>
<comment type="caution">
    <text evidence="1">The sequence shown here is derived from an EMBL/GenBank/DDBJ whole genome shotgun (WGS) entry which is preliminary data.</text>
</comment>
<reference evidence="1 2" key="1">
    <citation type="journal article" date="2014" name="Am. J. Bot.">
        <title>Genome assembly and annotation for red clover (Trifolium pratense; Fabaceae).</title>
        <authorList>
            <person name="Istvanek J."/>
            <person name="Jaros M."/>
            <person name="Krenek A."/>
            <person name="Repkova J."/>
        </authorList>
    </citation>
    <scope>NUCLEOTIDE SEQUENCE [LARGE SCALE GENOMIC DNA]</scope>
    <source>
        <strain evidence="2">cv. Tatra</strain>
        <tissue evidence="1">Young leaves</tissue>
    </source>
</reference>
<evidence type="ECO:0000313" key="1">
    <source>
        <dbReference type="EMBL" id="PNY13097.1"/>
    </source>
</evidence>
<dbReference type="Proteomes" id="UP000236291">
    <property type="component" value="Unassembled WGS sequence"/>
</dbReference>
<sequence length="93" mass="10373">MDTVSNKDANANSNGCMKKLVDVASSDCKKVEDHVNGKNDSDSNSLLPLPKRGGIARKLNKNCRRVQWNDTLGKKLVEVLEYELSSVVLYHRL</sequence>
<dbReference type="EMBL" id="ASHM01005813">
    <property type="protein sequence ID" value="PNY13097.1"/>
    <property type="molecule type" value="Genomic_DNA"/>
</dbReference>
<accession>A0A2K3PCS5</accession>
<reference evidence="1 2" key="2">
    <citation type="journal article" date="2017" name="Front. Plant Sci.">
        <title>Gene Classification and Mining of Molecular Markers Useful in Red Clover (Trifolium pratense) Breeding.</title>
        <authorList>
            <person name="Istvanek J."/>
            <person name="Dluhosova J."/>
            <person name="Dluhos P."/>
            <person name="Patkova L."/>
            <person name="Nedelnik J."/>
            <person name="Repkova J."/>
        </authorList>
    </citation>
    <scope>NUCLEOTIDE SEQUENCE [LARGE SCALE GENOMIC DNA]</scope>
    <source>
        <strain evidence="2">cv. Tatra</strain>
        <tissue evidence="1">Young leaves</tissue>
    </source>
</reference>
<protein>
    <submittedName>
        <fullName evidence="1">Uncharacterized protein</fullName>
    </submittedName>
</protein>
<evidence type="ECO:0000313" key="2">
    <source>
        <dbReference type="Proteomes" id="UP000236291"/>
    </source>
</evidence>